<evidence type="ECO:0000313" key="1">
    <source>
        <dbReference type="EMBL" id="CAG8680413.1"/>
    </source>
</evidence>
<keyword evidence="2" id="KW-1185">Reference proteome</keyword>
<accession>A0ACA9NYN3</accession>
<name>A0ACA9NYN3_9GLOM</name>
<dbReference type="EMBL" id="CAJVPT010026685">
    <property type="protein sequence ID" value="CAG8680413.1"/>
    <property type="molecule type" value="Genomic_DNA"/>
</dbReference>
<evidence type="ECO:0000313" key="2">
    <source>
        <dbReference type="Proteomes" id="UP000789525"/>
    </source>
</evidence>
<reference evidence="1" key="1">
    <citation type="submission" date="2021-06" db="EMBL/GenBank/DDBJ databases">
        <authorList>
            <person name="Kallberg Y."/>
            <person name="Tangrot J."/>
            <person name="Rosling A."/>
        </authorList>
    </citation>
    <scope>NUCLEOTIDE SEQUENCE</scope>
    <source>
        <strain evidence="1">CL356</strain>
    </source>
</reference>
<comment type="caution">
    <text evidence="1">The sequence shown here is derived from an EMBL/GenBank/DDBJ whole genome shotgun (WGS) entry which is preliminary data.</text>
</comment>
<proteinExistence type="predicted"/>
<feature type="non-terminal residue" evidence="1">
    <location>
        <position position="1"/>
    </location>
</feature>
<organism evidence="1 2">
    <name type="scientific">Acaulospora colombiana</name>
    <dbReference type="NCBI Taxonomy" id="27376"/>
    <lineage>
        <taxon>Eukaryota</taxon>
        <taxon>Fungi</taxon>
        <taxon>Fungi incertae sedis</taxon>
        <taxon>Mucoromycota</taxon>
        <taxon>Glomeromycotina</taxon>
        <taxon>Glomeromycetes</taxon>
        <taxon>Diversisporales</taxon>
        <taxon>Acaulosporaceae</taxon>
        <taxon>Acaulospora</taxon>
    </lineage>
</organism>
<dbReference type="Proteomes" id="UP000789525">
    <property type="component" value="Unassembled WGS sequence"/>
</dbReference>
<sequence length="343" mass="37987">SSILAFLATRLLNLGCIIGLLELFHQGVGHQLENNSEDVWTYGQITAVISVAIPNIFDIGTDLRDKWFTRDEERDTRQQSELIDPGAHFDVQEAGSDIAVMTIQKVPYATNSFDATGLSLNSRPLHSATMSDKPEIPKPVAELAKDASQQGATQNKDAPGSRLKAWKKPHNLHAYYGPPPHTYMKLPDKNPNEQTADTDQSKVLPVTPMENGYSVPNYRPPGWVPPSEIQGPTRILDSDQGATTHPGPTLSAVQEGKVPAVCEPHLQILCGPLLRYDTVKDGMWRANDDESVYHPFPTLTLEWEMEDEKPFTLDPPFEDGKDTLIRFWGDDQVLATFSSGFAV</sequence>
<protein>
    <submittedName>
        <fullName evidence="1">7310_t:CDS:1</fullName>
    </submittedName>
</protein>
<gene>
    <name evidence="1" type="ORF">ACOLOM_LOCUS9312</name>
</gene>